<feature type="binding site" evidence="8">
    <location>
        <position position="80"/>
    </location>
    <ligand>
        <name>Mg(2+)</name>
        <dbReference type="ChEBI" id="CHEBI:18420"/>
        <label>1</label>
        <note>catalytic</note>
    </ligand>
</feature>
<feature type="binding site" evidence="8">
    <location>
        <position position="296"/>
    </location>
    <ligand>
        <name>Mg(2+)</name>
        <dbReference type="ChEBI" id="CHEBI:18420"/>
        <label>1</label>
        <note>catalytic</note>
    </ligand>
</feature>
<evidence type="ECO:0000256" key="7">
    <source>
        <dbReference type="ARBA" id="ARBA00044519"/>
    </source>
</evidence>
<dbReference type="InterPro" id="IPR000760">
    <property type="entry name" value="Inositol_monophosphatase-like"/>
</dbReference>
<feature type="binding site" evidence="8">
    <location>
        <position position="159"/>
    </location>
    <ligand>
        <name>Mg(2+)</name>
        <dbReference type="ChEBI" id="CHEBI:18420"/>
        <label>1</label>
        <note>catalytic</note>
    </ligand>
</feature>
<evidence type="ECO:0000256" key="2">
    <source>
        <dbReference type="ARBA" id="ARBA00022671"/>
    </source>
</evidence>
<comment type="cofactor">
    <cofactor evidence="8">
        <name>Mg(2+)</name>
        <dbReference type="ChEBI" id="CHEBI:18420"/>
    </cofactor>
</comment>
<dbReference type="Gene3D" id="3.30.540.10">
    <property type="entry name" value="Fructose-1,6-Bisphosphatase, subunit A, domain 1"/>
    <property type="match status" value="1"/>
</dbReference>
<feature type="binding site" evidence="8">
    <location>
        <position position="156"/>
    </location>
    <ligand>
        <name>Mg(2+)</name>
        <dbReference type="ChEBI" id="CHEBI:18420"/>
        <label>1</label>
        <note>catalytic</note>
    </ligand>
</feature>
<evidence type="ECO:0000313" key="9">
    <source>
        <dbReference type="EMBL" id="KAL1491239.1"/>
    </source>
</evidence>
<evidence type="ECO:0000256" key="4">
    <source>
        <dbReference type="ARBA" id="ARBA00022842"/>
    </source>
</evidence>
<dbReference type="GO" id="GO:0046872">
    <property type="term" value="F:metal ion binding"/>
    <property type="evidence" value="ECO:0007669"/>
    <property type="project" value="UniProtKB-KW"/>
</dbReference>
<name>A0ABD1EBY8_HYPHA</name>
<evidence type="ECO:0000256" key="1">
    <source>
        <dbReference type="ARBA" id="ARBA00009759"/>
    </source>
</evidence>
<comment type="similarity">
    <text evidence="1">Belongs to the inositol monophosphatase superfamily.</text>
</comment>
<dbReference type="InterPro" id="IPR050725">
    <property type="entry name" value="CysQ/Inositol_MonoPase"/>
</dbReference>
<dbReference type="PANTHER" id="PTHR43028:SF3">
    <property type="entry name" value="INOSITOL POLYPHOSPHATE 1-PHOSPHATASE"/>
    <property type="match status" value="1"/>
</dbReference>
<dbReference type="EC" id="3.1.3.57" evidence="7"/>
<protein>
    <recommendedName>
        <fullName evidence="7">inositol-1,4-bisphosphate 1-phosphatase</fullName>
        <ecNumber evidence="7">3.1.3.57</ecNumber>
    </recommendedName>
</protein>
<comment type="catalytic activity">
    <reaction evidence="5">
        <text>1D-myo-inositol 1,3,4-trisphosphate + H2O = 1D-myo-inositol 3,4-bisphosphate + phosphate</text>
        <dbReference type="Rhea" id="RHEA:70319"/>
        <dbReference type="ChEBI" id="CHEBI:15377"/>
        <dbReference type="ChEBI" id="CHEBI:43474"/>
        <dbReference type="ChEBI" id="CHEBI:58414"/>
        <dbReference type="ChEBI" id="CHEBI:83241"/>
    </reaction>
    <physiologicalReaction direction="left-to-right" evidence="5">
        <dbReference type="Rhea" id="RHEA:70320"/>
    </physiologicalReaction>
</comment>
<dbReference type="InterPro" id="IPR044897">
    <property type="entry name" value="INPP1_dom_1"/>
</dbReference>
<evidence type="ECO:0000256" key="6">
    <source>
        <dbReference type="ARBA" id="ARBA00044478"/>
    </source>
</evidence>
<proteinExistence type="inferred from homology"/>
<sequence length="353" mass="39554">MYGDLLEILIVSSEKAANIARVLRQNEQLFPNLVEEKSLREANPRFSQDFKTLADVLIQEVIKNDVGSKFPSLKGHIKGEENNRLFSEKLQKEIEVEIKETPRETAHLLEELLEADIATSLAEEVHKEIKLQEVDTVEPSYALLKIPFENLIIWIDPIDGTNEYVKGTIEKPQGNFHVKGLKCVTVLIGAYDTRTGEPVIGVVNRPFFQKTKDQGCQCNWGVCVEQLRLSSIESCQWNGTGTICVGGSESDRVKALLEQEGFNLISSRGAGYKLLTVVLGLADAYVLSEGTTYHWDTCGPHAILKALNGNIVDFHHFQPINYGLSTYCNANGIVAYRDESVFSKLRQIEWGRL</sequence>
<keyword evidence="2" id="KW-0452">Lithium</keyword>
<gene>
    <name evidence="9" type="ORF">ABEB36_011864</name>
</gene>
<comment type="caution">
    <text evidence="9">The sequence shown here is derived from an EMBL/GenBank/DDBJ whole genome shotgun (WGS) entry which is preliminary data.</text>
</comment>
<dbReference type="Gene3D" id="3.40.190.80">
    <property type="match status" value="1"/>
</dbReference>
<evidence type="ECO:0000256" key="8">
    <source>
        <dbReference type="PIRSR" id="PIRSR600760-2"/>
    </source>
</evidence>
<feature type="binding site" evidence="8">
    <location>
        <position position="158"/>
    </location>
    <ligand>
        <name>Mg(2+)</name>
        <dbReference type="ChEBI" id="CHEBI:18420"/>
        <label>1</label>
        <note>catalytic</note>
    </ligand>
</feature>
<dbReference type="Gene3D" id="4.10.460.10">
    <property type="entry name" value="Inositol Polyphosphate 1-phosphatase, domain 1"/>
    <property type="match status" value="1"/>
</dbReference>
<evidence type="ECO:0000313" key="10">
    <source>
        <dbReference type="Proteomes" id="UP001566132"/>
    </source>
</evidence>
<dbReference type="PROSITE" id="PS00629">
    <property type="entry name" value="IMP_1"/>
    <property type="match status" value="1"/>
</dbReference>
<keyword evidence="4 8" id="KW-0460">Magnesium</keyword>
<comment type="catalytic activity">
    <reaction evidence="6">
        <text>1D-myo-inositol 1,4-bisphosphate + H2O = 1D-myo-inositol 4-phosphate + phosphate</text>
        <dbReference type="Rhea" id="RHEA:15553"/>
        <dbReference type="ChEBI" id="CHEBI:15377"/>
        <dbReference type="ChEBI" id="CHEBI:43474"/>
        <dbReference type="ChEBI" id="CHEBI:58282"/>
        <dbReference type="ChEBI" id="CHEBI:58469"/>
        <dbReference type="EC" id="3.1.3.57"/>
    </reaction>
    <physiologicalReaction direction="left-to-right" evidence="6">
        <dbReference type="Rhea" id="RHEA:15554"/>
    </physiologicalReaction>
</comment>
<dbReference type="AlphaFoldDB" id="A0ABD1EBY8"/>
<dbReference type="PANTHER" id="PTHR43028">
    <property type="entry name" value="3'(2'),5'-BISPHOSPHATE NUCLEOTIDASE 1"/>
    <property type="match status" value="1"/>
</dbReference>
<keyword evidence="10" id="KW-1185">Reference proteome</keyword>
<dbReference type="InterPro" id="IPR020583">
    <property type="entry name" value="Inositol_monoP_metal-BS"/>
</dbReference>
<dbReference type="GO" id="GO:0004441">
    <property type="term" value="F:inositol-1,4-bisphosphate 1-phosphatase activity"/>
    <property type="evidence" value="ECO:0007669"/>
    <property type="project" value="UniProtKB-EC"/>
</dbReference>
<evidence type="ECO:0000256" key="5">
    <source>
        <dbReference type="ARBA" id="ARBA00044465"/>
    </source>
</evidence>
<organism evidence="9 10">
    <name type="scientific">Hypothenemus hampei</name>
    <name type="common">Coffee berry borer</name>
    <dbReference type="NCBI Taxonomy" id="57062"/>
    <lineage>
        <taxon>Eukaryota</taxon>
        <taxon>Metazoa</taxon>
        <taxon>Ecdysozoa</taxon>
        <taxon>Arthropoda</taxon>
        <taxon>Hexapoda</taxon>
        <taxon>Insecta</taxon>
        <taxon>Pterygota</taxon>
        <taxon>Neoptera</taxon>
        <taxon>Endopterygota</taxon>
        <taxon>Coleoptera</taxon>
        <taxon>Polyphaga</taxon>
        <taxon>Cucujiformia</taxon>
        <taxon>Curculionidae</taxon>
        <taxon>Scolytinae</taxon>
        <taxon>Hypothenemus</taxon>
    </lineage>
</organism>
<dbReference type="Pfam" id="PF00459">
    <property type="entry name" value="Inositol_P"/>
    <property type="match status" value="1"/>
</dbReference>
<dbReference type="EMBL" id="JBDJPC010000009">
    <property type="protein sequence ID" value="KAL1491239.1"/>
    <property type="molecule type" value="Genomic_DNA"/>
</dbReference>
<reference evidence="9 10" key="1">
    <citation type="submission" date="2024-05" db="EMBL/GenBank/DDBJ databases">
        <title>Genetic variation in Jamaican populations of the coffee berry borer (Hypothenemus hampei).</title>
        <authorList>
            <person name="Errbii M."/>
            <person name="Myrie A."/>
        </authorList>
    </citation>
    <scope>NUCLEOTIDE SEQUENCE [LARGE SCALE GENOMIC DNA]</scope>
    <source>
        <strain evidence="9">JA-Hopewell-2020-01-JO</strain>
        <tissue evidence="9">Whole body</tissue>
    </source>
</reference>
<keyword evidence="3 8" id="KW-0479">Metal-binding</keyword>
<dbReference type="Proteomes" id="UP001566132">
    <property type="component" value="Unassembled WGS sequence"/>
</dbReference>
<dbReference type="SUPFAM" id="SSF56655">
    <property type="entry name" value="Carbohydrate phosphatase"/>
    <property type="match status" value="1"/>
</dbReference>
<accession>A0ABD1EBY8</accession>
<evidence type="ECO:0000256" key="3">
    <source>
        <dbReference type="ARBA" id="ARBA00022723"/>
    </source>
</evidence>